<evidence type="ECO:0000256" key="2">
    <source>
        <dbReference type="SAM" id="SignalP"/>
    </source>
</evidence>
<dbReference type="EMBL" id="JAVBVO010000002">
    <property type="protein sequence ID" value="MDZ5757665.1"/>
    <property type="molecule type" value="Genomic_DNA"/>
</dbReference>
<feature type="chain" id="PRO_5043914403" evidence="2">
    <location>
        <begin position="27"/>
        <end position="339"/>
    </location>
</feature>
<dbReference type="Pfam" id="PF06030">
    <property type="entry name" value="WxLIP_PGBD"/>
    <property type="match status" value="1"/>
</dbReference>
<evidence type="ECO:0000256" key="1">
    <source>
        <dbReference type="SAM" id="Phobius"/>
    </source>
</evidence>
<feature type="transmembrane region" description="Helical" evidence="1">
    <location>
        <begin position="309"/>
        <end position="329"/>
    </location>
</feature>
<keyword evidence="2" id="KW-0732">Signal</keyword>
<sequence length="339" mass="38256">MTSLKRWLIGMMSTLLLIFIAPVAQAGGMNFTVEPLFNEHQIAENQSHFEMKVEPNSSEKVSVQITNGSDKDKKFSLQINNATTSKNGEISYEKKLNVPDDSAQVDLQTIATIPHELSLKAGESRIVDISFEVPEQAFEGVLLGGLQVVEQNEATEQADEKISFKNKYSFIVPIVMYETDAQLKADVKLKKVFPTLTNAYPSLEIQLQNPVATTLPTKDVTVKITPKNKKEVLKEQQLKEVTFAPNSTWNNQLDWEKEEFKAGDYTAYIKIKSEYGDWKWDQDFTIAGTKAKELNKKAVGIKSENPSTFLIVGILLLFLVTVVLIYMLTKEKRKNQLEK</sequence>
<feature type="domain" description="WxL Interacting Protein host binding" evidence="4">
    <location>
        <begin position="160"/>
        <end position="296"/>
    </location>
</feature>
<reference evidence="5" key="1">
    <citation type="submission" date="2023-08" db="EMBL/GenBank/DDBJ databases">
        <title>Genomic characterization of piscicolin 126 produced by Carnobacterium maltaromaticum CM22 strain isolated from salmon (Salmo salar).</title>
        <authorList>
            <person name="Gonzalez-Gragera E."/>
            <person name="Garcia-Lopez J.D."/>
            <person name="Teso-Perez C."/>
            <person name="Gimenez-Hernandez I."/>
            <person name="Peralta-Sanchez J.M."/>
            <person name="Valdivia E."/>
            <person name="Montalban-Lopez M."/>
            <person name="Martin-Platero A.M."/>
            <person name="Banos A."/>
            <person name="Martinez-Bueno M."/>
        </authorList>
    </citation>
    <scope>NUCLEOTIDE SEQUENCE</scope>
    <source>
        <strain evidence="5">CM22</strain>
    </source>
</reference>
<dbReference type="RefSeq" id="WP_322808485.1">
    <property type="nucleotide sequence ID" value="NZ_JAVBVO010000002.1"/>
</dbReference>
<dbReference type="AlphaFoldDB" id="A0AAW9JVJ6"/>
<proteinExistence type="predicted"/>
<accession>A0AAW9JVJ6</accession>
<keyword evidence="1" id="KW-1133">Transmembrane helix</keyword>
<organism evidence="5 6">
    <name type="scientific">Carnobacterium maltaromaticum</name>
    <name type="common">Carnobacterium piscicola</name>
    <dbReference type="NCBI Taxonomy" id="2751"/>
    <lineage>
        <taxon>Bacteria</taxon>
        <taxon>Bacillati</taxon>
        <taxon>Bacillota</taxon>
        <taxon>Bacilli</taxon>
        <taxon>Lactobacillales</taxon>
        <taxon>Carnobacteriaceae</taxon>
        <taxon>Carnobacterium</taxon>
    </lineage>
</organism>
<evidence type="ECO:0000259" key="4">
    <source>
        <dbReference type="Pfam" id="PF11797"/>
    </source>
</evidence>
<gene>
    <name evidence="5" type="ORF">RAK27_03250</name>
</gene>
<dbReference type="Pfam" id="PF11797">
    <property type="entry name" value="WxLIP_HBD"/>
    <property type="match status" value="1"/>
</dbReference>
<evidence type="ECO:0000259" key="3">
    <source>
        <dbReference type="Pfam" id="PF06030"/>
    </source>
</evidence>
<feature type="signal peptide" evidence="2">
    <location>
        <begin position="1"/>
        <end position="26"/>
    </location>
</feature>
<evidence type="ECO:0000313" key="5">
    <source>
        <dbReference type="EMBL" id="MDZ5757665.1"/>
    </source>
</evidence>
<dbReference type="InterPro" id="IPR021759">
    <property type="entry name" value="WxLIP_HBD"/>
</dbReference>
<dbReference type="InterPro" id="IPR010317">
    <property type="entry name" value="WxLIP_PGBD"/>
</dbReference>
<comment type="caution">
    <text evidence="5">The sequence shown here is derived from an EMBL/GenBank/DDBJ whole genome shotgun (WGS) entry which is preliminary data.</text>
</comment>
<feature type="domain" description="WxL Interacting Protein peptidoglycan binding" evidence="3">
    <location>
        <begin position="31"/>
        <end position="149"/>
    </location>
</feature>
<protein>
    <submittedName>
        <fullName evidence="5">DUF916 and DUF3324 domain-containing protein</fullName>
    </submittedName>
</protein>
<dbReference type="Proteomes" id="UP001290462">
    <property type="component" value="Unassembled WGS sequence"/>
</dbReference>
<keyword evidence="1" id="KW-0472">Membrane</keyword>
<evidence type="ECO:0000313" key="6">
    <source>
        <dbReference type="Proteomes" id="UP001290462"/>
    </source>
</evidence>
<name>A0AAW9JVJ6_CARML</name>
<keyword evidence="1" id="KW-0812">Transmembrane</keyword>